<keyword evidence="2" id="KW-1185">Reference proteome</keyword>
<evidence type="ECO:0000313" key="2">
    <source>
        <dbReference type="Proteomes" id="UP000316882"/>
    </source>
</evidence>
<accession>A0A4Y3PQK6</accession>
<protein>
    <submittedName>
        <fullName evidence="1">Uncharacterized protein</fullName>
    </submittedName>
</protein>
<evidence type="ECO:0000313" key="1">
    <source>
        <dbReference type="EMBL" id="GEB32631.1"/>
    </source>
</evidence>
<dbReference type="EMBL" id="BJMH01000008">
    <property type="protein sequence ID" value="GEB32631.1"/>
    <property type="molecule type" value="Genomic_DNA"/>
</dbReference>
<organism evidence="1 2">
    <name type="scientific">Brevibacillus parabrevis</name>
    <dbReference type="NCBI Taxonomy" id="54914"/>
    <lineage>
        <taxon>Bacteria</taxon>
        <taxon>Bacillati</taxon>
        <taxon>Bacillota</taxon>
        <taxon>Bacilli</taxon>
        <taxon>Bacillales</taxon>
        <taxon>Paenibacillaceae</taxon>
        <taxon>Brevibacillus</taxon>
    </lineage>
</organism>
<name>A0A4Y3PQK6_BREPA</name>
<reference evidence="1 2" key="1">
    <citation type="submission" date="2019-06" db="EMBL/GenBank/DDBJ databases">
        <title>Whole genome shotgun sequence of Brevibacillus parabrevis NBRC 12334.</title>
        <authorList>
            <person name="Hosoyama A."/>
            <person name="Uohara A."/>
            <person name="Ohji S."/>
            <person name="Ichikawa N."/>
        </authorList>
    </citation>
    <scope>NUCLEOTIDE SEQUENCE [LARGE SCALE GENOMIC DNA]</scope>
    <source>
        <strain evidence="1 2">NBRC 12334</strain>
    </source>
</reference>
<gene>
    <name evidence="1" type="ORF">BPA01_22110</name>
</gene>
<dbReference type="InterPro" id="IPR049971">
    <property type="entry name" value="CLC_0170-like"/>
</dbReference>
<dbReference type="NCBIfam" id="NF042414">
    <property type="entry name" value="CLC_0170_fam"/>
    <property type="match status" value="1"/>
</dbReference>
<dbReference type="Proteomes" id="UP000316882">
    <property type="component" value="Unassembled WGS sequence"/>
</dbReference>
<proteinExistence type="predicted"/>
<dbReference type="RefSeq" id="WP_122964463.1">
    <property type="nucleotide sequence ID" value="NZ_BJMH01000008.1"/>
</dbReference>
<dbReference type="GeneID" id="87611467"/>
<dbReference type="AlphaFoldDB" id="A0A4Y3PQK6"/>
<sequence>MGFSLVIGFLESLTSYYLVILLLVVGLILRFRYYVAYRNRQLTRDAAFAKGGGYLLLILSGIVLVAHFIAI</sequence>
<comment type="caution">
    <text evidence="1">The sequence shown here is derived from an EMBL/GenBank/DDBJ whole genome shotgun (WGS) entry which is preliminary data.</text>
</comment>